<sequence length="214" mass="24215">MKHQQIQLPQTDLATTHTEIRKLQQENAFLRKQLAPKPSTTDIPPSPSGHTTSPTLSSLPRNHPTPSNCPSSPNNASPPPPKPAKPKHDDSQLRLAAIARQFSSSAEPTSFKLIRVSVRRRLLYNNYALTFVDYTLTPVEFWIFIIQIEICKFIITVRGNFDLLESSIIHDPTLVNEPMDCKVQCARKAFLHRICVSLQRFKTPIYNAVANFFV</sequence>
<gene>
    <name evidence="2" type="ORF">G6F64_010208</name>
</gene>
<accession>A0A9P6X1J4</accession>
<evidence type="ECO:0000256" key="1">
    <source>
        <dbReference type="SAM" id="MobiDB-lite"/>
    </source>
</evidence>
<dbReference type="Proteomes" id="UP000716291">
    <property type="component" value="Unassembled WGS sequence"/>
</dbReference>
<feature type="compositionally biased region" description="Low complexity" evidence="1">
    <location>
        <begin position="48"/>
        <end position="75"/>
    </location>
</feature>
<organism evidence="2 3">
    <name type="scientific">Rhizopus oryzae</name>
    <name type="common">Mucormycosis agent</name>
    <name type="synonym">Rhizopus arrhizus var. delemar</name>
    <dbReference type="NCBI Taxonomy" id="64495"/>
    <lineage>
        <taxon>Eukaryota</taxon>
        <taxon>Fungi</taxon>
        <taxon>Fungi incertae sedis</taxon>
        <taxon>Mucoromycota</taxon>
        <taxon>Mucoromycotina</taxon>
        <taxon>Mucoromycetes</taxon>
        <taxon>Mucorales</taxon>
        <taxon>Mucorineae</taxon>
        <taxon>Rhizopodaceae</taxon>
        <taxon>Rhizopus</taxon>
    </lineage>
</organism>
<dbReference type="EMBL" id="JAANQT010002045">
    <property type="protein sequence ID" value="KAG1303279.1"/>
    <property type="molecule type" value="Genomic_DNA"/>
</dbReference>
<feature type="compositionally biased region" description="Polar residues" evidence="1">
    <location>
        <begin position="1"/>
        <end position="17"/>
    </location>
</feature>
<proteinExistence type="predicted"/>
<dbReference type="AlphaFoldDB" id="A0A9P6X1J4"/>
<evidence type="ECO:0000313" key="2">
    <source>
        <dbReference type="EMBL" id="KAG1303279.1"/>
    </source>
</evidence>
<name>A0A9P6X1J4_RHIOR</name>
<evidence type="ECO:0000313" key="3">
    <source>
        <dbReference type="Proteomes" id="UP000716291"/>
    </source>
</evidence>
<keyword evidence="3" id="KW-1185">Reference proteome</keyword>
<feature type="region of interest" description="Disordered" evidence="1">
    <location>
        <begin position="1"/>
        <end position="91"/>
    </location>
</feature>
<reference evidence="2" key="1">
    <citation type="journal article" date="2020" name="Microb. Genom.">
        <title>Genetic diversity of clinical and environmental Mucorales isolates obtained from an investigation of mucormycosis cases among solid organ transplant recipients.</title>
        <authorList>
            <person name="Nguyen M.H."/>
            <person name="Kaul D."/>
            <person name="Muto C."/>
            <person name="Cheng S.J."/>
            <person name="Richter R.A."/>
            <person name="Bruno V.M."/>
            <person name="Liu G."/>
            <person name="Beyhan S."/>
            <person name="Sundermann A.J."/>
            <person name="Mounaud S."/>
            <person name="Pasculle A.W."/>
            <person name="Nierman W.C."/>
            <person name="Driscoll E."/>
            <person name="Cumbie R."/>
            <person name="Clancy C.J."/>
            <person name="Dupont C.L."/>
        </authorList>
    </citation>
    <scope>NUCLEOTIDE SEQUENCE</scope>
    <source>
        <strain evidence="2">GL11</strain>
    </source>
</reference>
<protein>
    <submittedName>
        <fullName evidence="2">Uncharacterized protein</fullName>
    </submittedName>
</protein>
<comment type="caution">
    <text evidence="2">The sequence shown here is derived from an EMBL/GenBank/DDBJ whole genome shotgun (WGS) entry which is preliminary data.</text>
</comment>